<protein>
    <recommendedName>
        <fullName evidence="3">Bulb-type lectin domain-containing protein</fullName>
    </recommendedName>
</protein>
<dbReference type="OrthoDB" id="740822at2759"/>
<accession>A0A835LNY9</accession>
<evidence type="ECO:0000256" key="2">
    <source>
        <dbReference type="SAM" id="Phobius"/>
    </source>
</evidence>
<dbReference type="InterPro" id="IPR036426">
    <property type="entry name" value="Bulb-type_lectin_dom_sf"/>
</dbReference>
<dbReference type="AlphaFoldDB" id="A0A835LNY9"/>
<evidence type="ECO:0000259" key="3">
    <source>
        <dbReference type="PROSITE" id="PS50927"/>
    </source>
</evidence>
<dbReference type="PANTHER" id="PTHR47976:SF120">
    <property type="entry name" value="G-TYPE LECTIN S-RECEPTOR-LIKE SERINE_THREONINE-PROTEIN KINASE SD2-5"/>
    <property type="match status" value="1"/>
</dbReference>
<dbReference type="PIRSF" id="PIRSF002686">
    <property type="entry name" value="SLG"/>
    <property type="match status" value="1"/>
</dbReference>
<reference evidence="4 5" key="1">
    <citation type="submission" date="2020-10" db="EMBL/GenBank/DDBJ databases">
        <title>The Coptis chinensis genome and diversification of protoberbering-type alkaloids.</title>
        <authorList>
            <person name="Wang B."/>
            <person name="Shu S."/>
            <person name="Song C."/>
            <person name="Liu Y."/>
        </authorList>
    </citation>
    <scope>NUCLEOTIDE SEQUENCE [LARGE SCALE GENOMIC DNA]</scope>
    <source>
        <strain evidence="4">HL-2020</strain>
        <tissue evidence="4">Leaf</tissue>
    </source>
</reference>
<comment type="caution">
    <text evidence="4">The sequence shown here is derived from an EMBL/GenBank/DDBJ whole genome shotgun (WGS) entry which is preliminary data.</text>
</comment>
<evidence type="ECO:0000313" key="5">
    <source>
        <dbReference type="Proteomes" id="UP000631114"/>
    </source>
</evidence>
<dbReference type="SMART" id="SM00108">
    <property type="entry name" value="B_lectin"/>
    <property type="match status" value="1"/>
</dbReference>
<sequence>MDLYMIGFMFYFFTCGFCKSDIPIGYQVTLPVPSMYNVTFSGRAFFMETGNEVPTFKVALSVEAVNGEYSCSLGVFLGDFKVWNSGHFSQFVAREICMLELTKYGDLQLKDSKGGIGWRSATSAQGVERLQLLETGNLVLSDAMNQIKWQTFNFPTNVMLWGQRLSISTHLTSFYNNSILFFSFEIQKNKIALYLNAGTLKYSYWEFRLPNNRDITFAQLGSRGLKLFDGNFRKFAQILSTRHEPLRILTIGENTGNLKFYHYSPYNGTFEESYEAIHTTCDLPLACGPYGVCTFHNRCTCIQFSRKVYRREPNCNEAFSSEFCTSRSPVEMVEIMGVDSILSIPPQRVNVSKQECLKLCIHDCKCAAVLYSVTGTATIFKECFHYGLVRGVKQVKQGTGLSYLVKVPKGLGRNNRKKSTVKRWLLLVGGVVDGLIILLLVGGFGYYIFVVRRRNNP</sequence>
<dbReference type="PANTHER" id="PTHR47976">
    <property type="entry name" value="G-TYPE LECTIN S-RECEPTOR-LIKE SERINE/THREONINE-PROTEIN KINASE SD2-5"/>
    <property type="match status" value="1"/>
</dbReference>
<dbReference type="Pfam" id="PF01453">
    <property type="entry name" value="B_lectin"/>
    <property type="match status" value="1"/>
</dbReference>
<organism evidence="4 5">
    <name type="scientific">Coptis chinensis</name>
    <dbReference type="NCBI Taxonomy" id="261450"/>
    <lineage>
        <taxon>Eukaryota</taxon>
        <taxon>Viridiplantae</taxon>
        <taxon>Streptophyta</taxon>
        <taxon>Embryophyta</taxon>
        <taxon>Tracheophyta</taxon>
        <taxon>Spermatophyta</taxon>
        <taxon>Magnoliopsida</taxon>
        <taxon>Ranunculales</taxon>
        <taxon>Ranunculaceae</taxon>
        <taxon>Coptidoideae</taxon>
        <taxon>Coptis</taxon>
    </lineage>
</organism>
<feature type="transmembrane region" description="Helical" evidence="2">
    <location>
        <begin position="424"/>
        <end position="449"/>
    </location>
</feature>
<dbReference type="PROSITE" id="PS50927">
    <property type="entry name" value="BULB_LECTIN"/>
    <property type="match status" value="1"/>
</dbReference>
<keyword evidence="2" id="KW-1133">Transmembrane helix</keyword>
<name>A0A835LNY9_9MAGN</name>
<gene>
    <name evidence="4" type="ORF">IFM89_038591</name>
</gene>
<dbReference type="InterPro" id="IPR035446">
    <property type="entry name" value="SLSG/EP1"/>
</dbReference>
<keyword evidence="2" id="KW-0812">Transmembrane</keyword>
<dbReference type="Proteomes" id="UP000631114">
    <property type="component" value="Unassembled WGS sequence"/>
</dbReference>
<keyword evidence="2" id="KW-0472">Membrane</keyword>
<keyword evidence="5" id="KW-1185">Reference proteome</keyword>
<dbReference type="Gene3D" id="2.90.10.10">
    <property type="entry name" value="Bulb-type lectin domain"/>
    <property type="match status" value="1"/>
</dbReference>
<dbReference type="SUPFAM" id="SSF51110">
    <property type="entry name" value="alpha-D-mannose-specific plant lectins"/>
    <property type="match status" value="1"/>
</dbReference>
<dbReference type="EMBL" id="JADFTS010000007">
    <property type="protein sequence ID" value="KAF9599497.1"/>
    <property type="molecule type" value="Genomic_DNA"/>
</dbReference>
<evidence type="ECO:0000256" key="1">
    <source>
        <dbReference type="ARBA" id="ARBA00022729"/>
    </source>
</evidence>
<dbReference type="InterPro" id="IPR051343">
    <property type="entry name" value="G-type_lectin_kinases/EP1-like"/>
</dbReference>
<keyword evidence="1" id="KW-0732">Signal</keyword>
<feature type="domain" description="Bulb-type lectin" evidence="3">
    <location>
        <begin position="36"/>
        <end position="153"/>
    </location>
</feature>
<evidence type="ECO:0000313" key="4">
    <source>
        <dbReference type="EMBL" id="KAF9599497.1"/>
    </source>
</evidence>
<dbReference type="InterPro" id="IPR001480">
    <property type="entry name" value="Bulb-type_lectin_dom"/>
</dbReference>
<proteinExistence type="predicted"/>